<name>A0AAN6UU26_9PEZI</name>
<comment type="caution">
    <text evidence="3">The sequence shown here is derived from an EMBL/GenBank/DDBJ whole genome shotgun (WGS) entry which is preliminary data.</text>
</comment>
<dbReference type="Proteomes" id="UP001302676">
    <property type="component" value="Unassembled WGS sequence"/>
</dbReference>
<feature type="compositionally biased region" description="Acidic residues" evidence="2">
    <location>
        <begin position="54"/>
        <end position="67"/>
    </location>
</feature>
<feature type="region of interest" description="Disordered" evidence="2">
    <location>
        <begin position="1"/>
        <end position="28"/>
    </location>
</feature>
<reference evidence="3" key="1">
    <citation type="journal article" date="2023" name="Mol. Phylogenet. Evol.">
        <title>Genome-scale phylogeny and comparative genomics of the fungal order Sordariales.</title>
        <authorList>
            <person name="Hensen N."/>
            <person name="Bonometti L."/>
            <person name="Westerberg I."/>
            <person name="Brannstrom I.O."/>
            <person name="Guillou S."/>
            <person name="Cros-Aarteil S."/>
            <person name="Calhoun S."/>
            <person name="Haridas S."/>
            <person name="Kuo A."/>
            <person name="Mondo S."/>
            <person name="Pangilinan J."/>
            <person name="Riley R."/>
            <person name="LaButti K."/>
            <person name="Andreopoulos B."/>
            <person name="Lipzen A."/>
            <person name="Chen C."/>
            <person name="Yan M."/>
            <person name="Daum C."/>
            <person name="Ng V."/>
            <person name="Clum A."/>
            <person name="Steindorff A."/>
            <person name="Ohm R.A."/>
            <person name="Martin F."/>
            <person name="Silar P."/>
            <person name="Natvig D.O."/>
            <person name="Lalanne C."/>
            <person name="Gautier V."/>
            <person name="Ament-Velasquez S.L."/>
            <person name="Kruys A."/>
            <person name="Hutchinson M.I."/>
            <person name="Powell A.J."/>
            <person name="Barry K."/>
            <person name="Miller A.N."/>
            <person name="Grigoriev I.V."/>
            <person name="Debuchy R."/>
            <person name="Gladieux P."/>
            <person name="Hiltunen Thoren M."/>
            <person name="Johannesson H."/>
        </authorList>
    </citation>
    <scope>NUCLEOTIDE SEQUENCE</scope>
    <source>
        <strain evidence="3">CBS 141.50</strain>
    </source>
</reference>
<reference evidence="3" key="2">
    <citation type="submission" date="2023-05" db="EMBL/GenBank/DDBJ databases">
        <authorList>
            <consortium name="Lawrence Berkeley National Laboratory"/>
            <person name="Steindorff A."/>
            <person name="Hensen N."/>
            <person name="Bonometti L."/>
            <person name="Westerberg I."/>
            <person name="Brannstrom I.O."/>
            <person name="Guillou S."/>
            <person name="Cros-Aarteil S."/>
            <person name="Calhoun S."/>
            <person name="Haridas S."/>
            <person name="Kuo A."/>
            <person name="Mondo S."/>
            <person name="Pangilinan J."/>
            <person name="Riley R."/>
            <person name="Labutti K."/>
            <person name="Andreopoulos B."/>
            <person name="Lipzen A."/>
            <person name="Chen C."/>
            <person name="Yanf M."/>
            <person name="Daum C."/>
            <person name="Ng V."/>
            <person name="Clum A."/>
            <person name="Ohm R."/>
            <person name="Martin F."/>
            <person name="Silar P."/>
            <person name="Natvig D."/>
            <person name="Lalanne C."/>
            <person name="Gautier V."/>
            <person name="Ament-Velasquez S.L."/>
            <person name="Kruys A."/>
            <person name="Hutchinson M.I."/>
            <person name="Powell A.J."/>
            <person name="Barry K."/>
            <person name="Miller A.N."/>
            <person name="Grigoriev I.V."/>
            <person name="Debuchy R."/>
            <person name="Gladieux P."/>
            <person name="Thoren M.H."/>
            <person name="Johannesson H."/>
        </authorList>
    </citation>
    <scope>NUCLEOTIDE SEQUENCE</scope>
    <source>
        <strain evidence="3">CBS 141.50</strain>
    </source>
</reference>
<feature type="compositionally biased region" description="Basic and acidic residues" evidence="2">
    <location>
        <begin position="68"/>
        <end position="79"/>
    </location>
</feature>
<gene>
    <name evidence="3" type="ORF">C8A04DRAFT_40907</name>
</gene>
<dbReference type="AlphaFoldDB" id="A0AAN6UU26"/>
<feature type="compositionally biased region" description="Acidic residues" evidence="2">
    <location>
        <begin position="80"/>
        <end position="90"/>
    </location>
</feature>
<dbReference type="GeneID" id="87821713"/>
<sequence length="352" mass="40698">MGRTQKQPDPLRAKSSRVEKPRPAKKDTRDLPSWYFRVLAFSYKGDKDVLPRDFDEDISELEEEDDDSKQGEEKEKLENDCECGGDDPECDCQFLSDSDVDEDGESERSYNGSDADYYYELKEEREERKRELLREQKERKEQRDMEKAKEAEVRAVFKSVKRAKKKAERPLVDSLAGQVFWLFCADYVDHFYSDLHPTKRVEFRLPDDDDKPFPEDPELGTGSGMVIGQVYLNTYACFDFGPFCAPKRASRKAVKVKCHDGADGAAELSLKFLGNGYLKLRVPRDLVFLGHHYANPITPPPKTPDVFKFVGIWDDPEEVVERAATLSDRPSPHETWFEMNHPMGSWKQSWLQ</sequence>
<dbReference type="RefSeq" id="XP_062632583.1">
    <property type="nucleotide sequence ID" value="XM_062785100.1"/>
</dbReference>
<evidence type="ECO:0000256" key="1">
    <source>
        <dbReference type="SAM" id="Coils"/>
    </source>
</evidence>
<feature type="coiled-coil region" evidence="1">
    <location>
        <begin position="118"/>
        <end position="154"/>
    </location>
</feature>
<evidence type="ECO:0000313" key="4">
    <source>
        <dbReference type="Proteomes" id="UP001302676"/>
    </source>
</evidence>
<evidence type="ECO:0000313" key="3">
    <source>
        <dbReference type="EMBL" id="KAK4139212.1"/>
    </source>
</evidence>
<proteinExistence type="predicted"/>
<dbReference type="EMBL" id="MU853679">
    <property type="protein sequence ID" value="KAK4139212.1"/>
    <property type="molecule type" value="Genomic_DNA"/>
</dbReference>
<evidence type="ECO:0000256" key="2">
    <source>
        <dbReference type="SAM" id="MobiDB-lite"/>
    </source>
</evidence>
<keyword evidence="4" id="KW-1185">Reference proteome</keyword>
<accession>A0AAN6UU26</accession>
<feature type="region of interest" description="Disordered" evidence="2">
    <location>
        <begin position="48"/>
        <end position="115"/>
    </location>
</feature>
<organism evidence="3 4">
    <name type="scientific">Dichotomopilus funicola</name>
    <dbReference type="NCBI Taxonomy" id="1934379"/>
    <lineage>
        <taxon>Eukaryota</taxon>
        <taxon>Fungi</taxon>
        <taxon>Dikarya</taxon>
        <taxon>Ascomycota</taxon>
        <taxon>Pezizomycotina</taxon>
        <taxon>Sordariomycetes</taxon>
        <taxon>Sordariomycetidae</taxon>
        <taxon>Sordariales</taxon>
        <taxon>Chaetomiaceae</taxon>
        <taxon>Dichotomopilus</taxon>
    </lineage>
</organism>
<protein>
    <submittedName>
        <fullName evidence="3">Uncharacterized protein</fullName>
    </submittedName>
</protein>
<keyword evidence="1" id="KW-0175">Coiled coil</keyword>
<feature type="compositionally biased region" description="Basic and acidic residues" evidence="2">
    <location>
        <begin position="9"/>
        <end position="28"/>
    </location>
</feature>